<dbReference type="PANTHER" id="PTHR15020:SF50">
    <property type="entry name" value="UPF0659 PROTEIN YMR090W"/>
    <property type="match status" value="1"/>
</dbReference>
<dbReference type="Gene3D" id="3.40.50.720">
    <property type="entry name" value="NAD(P)-binding Rossmann-like Domain"/>
    <property type="match status" value="1"/>
</dbReference>
<dbReference type="Pfam" id="PF13460">
    <property type="entry name" value="NAD_binding_10"/>
    <property type="match status" value="1"/>
</dbReference>
<feature type="domain" description="NAD(P)-binding" evidence="1">
    <location>
        <begin position="10"/>
        <end position="80"/>
    </location>
</feature>
<dbReference type="EMBL" id="BBMR01000004">
    <property type="protein sequence ID" value="GAL19466.1"/>
    <property type="molecule type" value="Genomic_DNA"/>
</dbReference>
<dbReference type="InterPro" id="IPR016040">
    <property type="entry name" value="NAD(P)-bd_dom"/>
</dbReference>
<comment type="caution">
    <text evidence="2">The sequence shown here is derived from an EMBL/GenBank/DDBJ whole genome shotgun (WGS) entry which is preliminary data.</text>
</comment>
<gene>
    <name evidence="2" type="ORF">JCM19235_822</name>
</gene>
<sequence length="104" mass="11249">MSHQSLTVIGATGTLSVPVIKQLINKGVSVTAVVRNVEKARTLLPEETEIVYGDVEDKESLIKALRGSKHVYVHLNTTSLDANLSFHPEREGSATLSPLPSKTK</sequence>
<dbReference type="Proteomes" id="UP000029228">
    <property type="component" value="Unassembled WGS sequence"/>
</dbReference>
<protein>
    <recommendedName>
        <fullName evidence="1">NAD(P)-binding domain-containing protein</fullName>
    </recommendedName>
</protein>
<evidence type="ECO:0000313" key="3">
    <source>
        <dbReference type="Proteomes" id="UP000029228"/>
    </source>
</evidence>
<proteinExistence type="predicted"/>
<reference evidence="2 3" key="1">
    <citation type="submission" date="2014-09" db="EMBL/GenBank/DDBJ databases">
        <title>Vibrio maritimus JCM 19235. (C45) whole genome shotgun sequence.</title>
        <authorList>
            <person name="Sawabe T."/>
            <person name="Meirelles P."/>
            <person name="Nakanishi M."/>
            <person name="Sayaka M."/>
            <person name="Hattori M."/>
            <person name="Ohkuma M."/>
        </authorList>
    </citation>
    <scope>NUCLEOTIDE SEQUENCE [LARGE SCALE GENOMIC DNA]</scope>
    <source>
        <strain evidence="3">JCM19235</strain>
    </source>
</reference>
<dbReference type="SUPFAM" id="SSF51735">
    <property type="entry name" value="NAD(P)-binding Rossmann-fold domains"/>
    <property type="match status" value="1"/>
</dbReference>
<keyword evidence="3" id="KW-1185">Reference proteome</keyword>
<dbReference type="STRING" id="990268.JCM19235_822"/>
<evidence type="ECO:0000259" key="1">
    <source>
        <dbReference type="Pfam" id="PF13460"/>
    </source>
</evidence>
<dbReference type="OrthoDB" id="9798669at2"/>
<evidence type="ECO:0000313" key="2">
    <source>
        <dbReference type="EMBL" id="GAL19466.1"/>
    </source>
</evidence>
<accession>A0A090RW33</accession>
<reference evidence="2 3" key="2">
    <citation type="submission" date="2014-09" db="EMBL/GenBank/DDBJ databases">
        <authorList>
            <consortium name="NBRP consortium"/>
            <person name="Sawabe T."/>
            <person name="Meirelles P."/>
            <person name="Nakanishi M."/>
            <person name="Sayaka M."/>
            <person name="Hattori M."/>
            <person name="Ohkuma M."/>
        </authorList>
    </citation>
    <scope>NUCLEOTIDE SEQUENCE [LARGE SCALE GENOMIC DNA]</scope>
    <source>
        <strain evidence="3">JCM19235</strain>
    </source>
</reference>
<organism evidence="2 3">
    <name type="scientific">Vibrio maritimus</name>
    <dbReference type="NCBI Taxonomy" id="990268"/>
    <lineage>
        <taxon>Bacteria</taxon>
        <taxon>Pseudomonadati</taxon>
        <taxon>Pseudomonadota</taxon>
        <taxon>Gammaproteobacteria</taxon>
        <taxon>Vibrionales</taxon>
        <taxon>Vibrionaceae</taxon>
        <taxon>Vibrio</taxon>
    </lineage>
</organism>
<dbReference type="InterPro" id="IPR036291">
    <property type="entry name" value="NAD(P)-bd_dom_sf"/>
</dbReference>
<dbReference type="AlphaFoldDB" id="A0A090RW33"/>
<name>A0A090RW33_9VIBR</name>
<dbReference type="PANTHER" id="PTHR15020">
    <property type="entry name" value="FLAVIN REDUCTASE-RELATED"/>
    <property type="match status" value="1"/>
</dbReference>